<feature type="domain" description="Glutamine amidotransferase" evidence="1">
    <location>
        <begin position="25"/>
        <end position="180"/>
    </location>
</feature>
<dbReference type="InterPro" id="IPR017926">
    <property type="entry name" value="GATASE"/>
</dbReference>
<evidence type="ECO:0000313" key="3">
    <source>
        <dbReference type="Proteomes" id="UP000321379"/>
    </source>
</evidence>
<sequence>MARVALVIRHLPIAHLGNLEPVLLANDYEVHYVDVTSEELPAEAAEAPLVVVLGGDMGVYEKDAHPFIARELAFLERRLGSERATLGICLGAQMMAEALGETVRKGKTVEIGFREVRPTDAGLDSPLRHVAGVPMMQWHGDTFALPSGATRLASSAEYSNEAWSLGDRALAVQFHPELTGAMYEEWIVDGLPELERHGIDPDDLRAQAALHGAAMEQASIAMFGEWLALQP</sequence>
<dbReference type="InterPro" id="IPR029062">
    <property type="entry name" value="Class_I_gatase-like"/>
</dbReference>
<keyword evidence="2" id="KW-0315">Glutamine amidotransferase</keyword>
<organism evidence="2 3">
    <name type="scientific">Lacisediminihabitans profunda</name>
    <dbReference type="NCBI Taxonomy" id="2594790"/>
    <lineage>
        <taxon>Bacteria</taxon>
        <taxon>Bacillati</taxon>
        <taxon>Actinomycetota</taxon>
        <taxon>Actinomycetes</taxon>
        <taxon>Micrococcales</taxon>
        <taxon>Microbacteriaceae</taxon>
        <taxon>Lacisediminihabitans</taxon>
    </lineage>
</organism>
<reference evidence="2 3" key="1">
    <citation type="submission" date="2019-08" db="EMBL/GenBank/DDBJ databases">
        <title>Bacterial whole genome sequence for Glaciihabitans sp. CHu50b-6-2.</title>
        <authorList>
            <person name="Jin L."/>
        </authorList>
    </citation>
    <scope>NUCLEOTIDE SEQUENCE [LARGE SCALE GENOMIC DNA]</scope>
    <source>
        <strain evidence="2 3">CHu50b-6-2</strain>
    </source>
</reference>
<comment type="caution">
    <text evidence="2">The sequence shown here is derived from an EMBL/GenBank/DDBJ whole genome shotgun (WGS) entry which is preliminary data.</text>
</comment>
<dbReference type="Proteomes" id="UP000321379">
    <property type="component" value="Unassembled WGS sequence"/>
</dbReference>
<dbReference type="AlphaFoldDB" id="A0A5C8UXB0"/>
<dbReference type="EMBL" id="VRMG01000003">
    <property type="protein sequence ID" value="TXN32349.1"/>
    <property type="molecule type" value="Genomic_DNA"/>
</dbReference>
<dbReference type="NCBIfam" id="NF005458">
    <property type="entry name" value="PRK07053.1"/>
    <property type="match status" value="1"/>
</dbReference>
<proteinExistence type="predicted"/>
<dbReference type="Pfam" id="PF00117">
    <property type="entry name" value="GATase"/>
    <property type="match status" value="1"/>
</dbReference>
<dbReference type="CDD" id="cd01741">
    <property type="entry name" value="GATase1_1"/>
    <property type="match status" value="1"/>
</dbReference>
<keyword evidence="3" id="KW-1185">Reference proteome</keyword>
<evidence type="ECO:0000259" key="1">
    <source>
        <dbReference type="Pfam" id="PF00117"/>
    </source>
</evidence>
<evidence type="ECO:0000313" key="2">
    <source>
        <dbReference type="EMBL" id="TXN32349.1"/>
    </source>
</evidence>
<protein>
    <submittedName>
        <fullName evidence="2">Glutamine amidotransferase</fullName>
    </submittedName>
</protein>
<gene>
    <name evidence="2" type="ORF">FVP33_01650</name>
</gene>
<dbReference type="RefSeq" id="WP_147781896.1">
    <property type="nucleotide sequence ID" value="NZ_VRMG01000003.1"/>
</dbReference>
<dbReference type="InterPro" id="IPR044992">
    <property type="entry name" value="ChyE-like"/>
</dbReference>
<dbReference type="GO" id="GO:0005829">
    <property type="term" value="C:cytosol"/>
    <property type="evidence" value="ECO:0007669"/>
    <property type="project" value="TreeGrafter"/>
</dbReference>
<keyword evidence="2" id="KW-0808">Transferase</keyword>
<dbReference type="GO" id="GO:0016740">
    <property type="term" value="F:transferase activity"/>
    <property type="evidence" value="ECO:0007669"/>
    <property type="project" value="UniProtKB-KW"/>
</dbReference>
<name>A0A5C8UXB0_9MICO</name>
<accession>A0A5C8UXB0</accession>
<dbReference type="Gene3D" id="3.40.50.880">
    <property type="match status" value="1"/>
</dbReference>
<dbReference type="SUPFAM" id="SSF52317">
    <property type="entry name" value="Class I glutamine amidotransferase-like"/>
    <property type="match status" value="1"/>
</dbReference>
<dbReference type="PANTHER" id="PTHR42695">
    <property type="entry name" value="GLUTAMINE AMIDOTRANSFERASE YLR126C-RELATED"/>
    <property type="match status" value="1"/>
</dbReference>
<dbReference type="PANTHER" id="PTHR42695:SF5">
    <property type="entry name" value="GLUTAMINE AMIDOTRANSFERASE YLR126C-RELATED"/>
    <property type="match status" value="1"/>
</dbReference>
<dbReference type="PROSITE" id="PS51273">
    <property type="entry name" value="GATASE_TYPE_1"/>
    <property type="match status" value="1"/>
</dbReference>